<protein>
    <submittedName>
        <fullName evidence="2">Small acid-soluble spore protein Tlp</fullName>
    </submittedName>
</protein>
<dbReference type="EMBL" id="JAMKBJ010000005">
    <property type="protein sequence ID" value="MCZ8537039.1"/>
    <property type="molecule type" value="Genomic_DNA"/>
</dbReference>
<comment type="caution">
    <text evidence="2">The sequence shown here is derived from an EMBL/GenBank/DDBJ whole genome shotgun (WGS) entry which is preliminary data.</text>
</comment>
<evidence type="ECO:0000256" key="1">
    <source>
        <dbReference type="SAM" id="Coils"/>
    </source>
</evidence>
<name>A0A9X3LID9_9BACL</name>
<accession>A0A9X3LID9</accession>
<reference evidence="2" key="1">
    <citation type="submission" date="2022-05" db="EMBL/GenBank/DDBJ databases">
        <authorList>
            <person name="Colautti A."/>
            <person name="Iacumin L."/>
        </authorList>
    </citation>
    <scope>NUCLEOTIDE SEQUENCE</scope>
    <source>
        <strain evidence="2">SK 55</strain>
    </source>
</reference>
<dbReference type="Pfam" id="PF19824">
    <property type="entry name" value="Tlp"/>
    <property type="match status" value="1"/>
</dbReference>
<dbReference type="InterPro" id="IPR017524">
    <property type="entry name" value="SASP_thioredoxin-like"/>
</dbReference>
<evidence type="ECO:0000313" key="3">
    <source>
        <dbReference type="Proteomes" id="UP001152173"/>
    </source>
</evidence>
<organism evidence="2 3">
    <name type="scientific">Paenisporosarcina quisquiliarum</name>
    <dbReference type="NCBI Taxonomy" id="365346"/>
    <lineage>
        <taxon>Bacteria</taxon>
        <taxon>Bacillati</taxon>
        <taxon>Bacillota</taxon>
        <taxon>Bacilli</taxon>
        <taxon>Bacillales</taxon>
        <taxon>Caryophanaceae</taxon>
        <taxon>Paenisporosarcina</taxon>
    </lineage>
</organism>
<dbReference type="RefSeq" id="WP_269926135.1">
    <property type="nucleotide sequence ID" value="NZ_JAMKBJ010000005.1"/>
</dbReference>
<keyword evidence="1" id="KW-0175">Coiled coil</keyword>
<feature type="coiled-coil region" evidence="1">
    <location>
        <begin position="16"/>
        <end position="58"/>
    </location>
</feature>
<dbReference type="Proteomes" id="UP001152173">
    <property type="component" value="Unassembled WGS sequence"/>
</dbReference>
<evidence type="ECO:0000313" key="2">
    <source>
        <dbReference type="EMBL" id="MCZ8537039.1"/>
    </source>
</evidence>
<sequence>MPRPLPNDSADNKERLNKTIDNMEAAEEAMSFAEGKELAAIKEKNERRKEAIDGLRKEIIEEGKSRINGYI</sequence>
<dbReference type="AlphaFoldDB" id="A0A9X3LID9"/>
<keyword evidence="3" id="KW-1185">Reference proteome</keyword>
<gene>
    <name evidence="2" type="ORF">M9R32_07605</name>
</gene>
<proteinExistence type="predicted"/>